<dbReference type="InParanoid" id="M4BAK7"/>
<dbReference type="SMART" id="SM00741">
    <property type="entry name" value="SapB"/>
    <property type="match status" value="9"/>
</dbReference>
<dbReference type="Pfam" id="PF03489">
    <property type="entry name" value="SapB_2"/>
    <property type="match status" value="1"/>
</dbReference>
<feature type="chain" id="PRO_5004048611" description="Saposin B-type domain-containing protein" evidence="3">
    <location>
        <begin position="23"/>
        <end position="1201"/>
    </location>
</feature>
<dbReference type="OMA" id="INTICDG"/>
<dbReference type="AlphaFoldDB" id="M4BAK7"/>
<reference evidence="5" key="2">
    <citation type="submission" date="2015-06" db="UniProtKB">
        <authorList>
            <consortium name="EnsemblProtists"/>
        </authorList>
    </citation>
    <scope>IDENTIFICATION</scope>
    <source>
        <strain evidence="5">Emoy2</strain>
    </source>
</reference>
<feature type="domain" description="Saposin B-type" evidence="4">
    <location>
        <begin position="907"/>
        <end position="986"/>
    </location>
</feature>
<evidence type="ECO:0000313" key="6">
    <source>
        <dbReference type="Proteomes" id="UP000011713"/>
    </source>
</evidence>
<dbReference type="InterPro" id="IPR008138">
    <property type="entry name" value="SapB_2"/>
</dbReference>
<dbReference type="HOGENOM" id="CLU_008320_0_0_1"/>
<feature type="domain" description="Saposin B-type" evidence="4">
    <location>
        <begin position="807"/>
        <end position="886"/>
    </location>
</feature>
<keyword evidence="2" id="KW-0325">Glycoprotein</keyword>
<dbReference type="Gene3D" id="1.10.225.10">
    <property type="entry name" value="Saposin-like"/>
    <property type="match status" value="9"/>
</dbReference>
<dbReference type="InterPro" id="IPR011001">
    <property type="entry name" value="Saposin-like"/>
</dbReference>
<evidence type="ECO:0000256" key="3">
    <source>
        <dbReference type="SAM" id="SignalP"/>
    </source>
</evidence>
<reference evidence="6" key="1">
    <citation type="journal article" date="2010" name="Science">
        <title>Signatures of adaptation to obligate biotrophy in the Hyaloperonospora arabidopsidis genome.</title>
        <authorList>
            <person name="Baxter L."/>
            <person name="Tripathy S."/>
            <person name="Ishaque N."/>
            <person name="Boot N."/>
            <person name="Cabral A."/>
            <person name="Kemen E."/>
            <person name="Thines M."/>
            <person name="Ah-Fong A."/>
            <person name="Anderson R."/>
            <person name="Badejoko W."/>
            <person name="Bittner-Eddy P."/>
            <person name="Boore J.L."/>
            <person name="Chibucos M.C."/>
            <person name="Coates M."/>
            <person name="Dehal P."/>
            <person name="Delehaunty K."/>
            <person name="Dong S."/>
            <person name="Downton P."/>
            <person name="Dumas B."/>
            <person name="Fabro G."/>
            <person name="Fronick C."/>
            <person name="Fuerstenberg S.I."/>
            <person name="Fulton L."/>
            <person name="Gaulin E."/>
            <person name="Govers F."/>
            <person name="Hughes L."/>
            <person name="Humphray S."/>
            <person name="Jiang R.H."/>
            <person name="Judelson H."/>
            <person name="Kamoun S."/>
            <person name="Kyung K."/>
            <person name="Meijer H."/>
            <person name="Minx P."/>
            <person name="Morris P."/>
            <person name="Nelson J."/>
            <person name="Phuntumart V."/>
            <person name="Qutob D."/>
            <person name="Rehmany A."/>
            <person name="Rougon-Cardoso A."/>
            <person name="Ryden P."/>
            <person name="Torto-Alalibo T."/>
            <person name="Studholme D."/>
            <person name="Wang Y."/>
            <person name="Win J."/>
            <person name="Wood J."/>
            <person name="Clifton S.W."/>
            <person name="Rogers J."/>
            <person name="Van den Ackerveken G."/>
            <person name="Jones J.D."/>
            <person name="McDowell J.M."/>
            <person name="Beynon J."/>
            <person name="Tyler B.M."/>
        </authorList>
    </citation>
    <scope>NUCLEOTIDE SEQUENCE [LARGE SCALE GENOMIC DNA]</scope>
    <source>
        <strain evidence="6">Emoy2</strain>
    </source>
</reference>
<dbReference type="STRING" id="559515.M4BAK7"/>
<feature type="domain" description="Saposin B-type" evidence="4">
    <location>
        <begin position="179"/>
        <end position="258"/>
    </location>
</feature>
<feature type="domain" description="Saposin B-type" evidence="4">
    <location>
        <begin position="443"/>
        <end position="522"/>
    </location>
</feature>
<name>M4BAK7_HYAAE</name>
<keyword evidence="3" id="KW-0732">Signal</keyword>
<keyword evidence="1" id="KW-1015">Disulfide bond</keyword>
<dbReference type="SUPFAM" id="SSF47862">
    <property type="entry name" value="Saposin"/>
    <property type="match status" value="5"/>
</dbReference>
<organism evidence="5 6">
    <name type="scientific">Hyaloperonospora arabidopsidis (strain Emoy2)</name>
    <name type="common">Downy mildew agent</name>
    <name type="synonym">Peronospora arabidopsidis</name>
    <dbReference type="NCBI Taxonomy" id="559515"/>
    <lineage>
        <taxon>Eukaryota</taxon>
        <taxon>Sar</taxon>
        <taxon>Stramenopiles</taxon>
        <taxon>Oomycota</taxon>
        <taxon>Peronosporomycetes</taxon>
        <taxon>Peronosporales</taxon>
        <taxon>Peronosporaceae</taxon>
        <taxon>Hyaloperonospora</taxon>
    </lineage>
</organism>
<feature type="domain" description="Saposin B-type" evidence="4">
    <location>
        <begin position="1089"/>
        <end position="1170"/>
    </location>
</feature>
<dbReference type="eggNOG" id="KOG1340">
    <property type="taxonomic scope" value="Eukaryota"/>
</dbReference>
<dbReference type="EnsemblProtists" id="HpaT803317">
    <property type="protein sequence ID" value="HpaP803317"/>
    <property type="gene ID" value="HpaG803317"/>
</dbReference>
<protein>
    <recommendedName>
        <fullName evidence="4">Saposin B-type domain-containing protein</fullName>
    </recommendedName>
</protein>
<proteinExistence type="predicted"/>
<dbReference type="PROSITE" id="PS50015">
    <property type="entry name" value="SAP_B"/>
    <property type="match status" value="5"/>
</dbReference>
<sequence>MRPRNALLLLLGLATALALASAEDDTYAVHNGTDAETPFFGADESDPSAGLGEALQSLLQAGEPEETVDIVRIIMIDEEDPAAASKRACSKALTVIAEQDELFEQADSLLRDFESAFGLDSPKPQSRASCEDLGLAELMAQCEFVVESKDMVLQLSRQGRTEDQVCDVMNVVSDLKAVDTLSCGLCHRLVQMVTQALTNEVQQVEQVREIIGDVCDVTLDDSMCHTFLNKFDDIVEWLRHDTDPVVVCLRLAMCPVDRLSKNGTPILDWFSGDEARRIADEAAATRDTQEWNSFSDIETPSLGLIFGDEARKSAGDAVDAGFSEQGNSVSDSEFTSNLDLIFGLEARRTADEGIATSVFEQQEQSCSFCMSTAGVITQVNSRFPDQVSMTKDLLKSVCRTASPVSKCQEVEANFDRILELMQQGHYPREVCGRIDLCTQQVTSNKACVYCDAATTLVEVILQEAPEQINEIRNYADMICDILGDDSPCHEDVAKLDAVIDSLNKGERPREVCKALKYCSEDFSGKSGESLRVDMTRNDPFGNNRLVRMGDGGMYSDTISHLNAMILAKSDEHLSHQPSIDYDSCFFCSHVVAVVHHVQLVVPEKLPIVKTILSNVCQLVPSKCSCDVVDEKFDDIVKWDNEGKRPHDICKLLGTCVKLQDEGDDTPAIADELKGVVVASQWPAGDESECAYCQFATTVAKVALEQYGADIRQVRAYADMICDMLGEDNPCHTYVKQMDFVIDSISKGMSSKAICVGLGFCPATVADREGDALAWILDDRSSRATSIDHLSSLDSSLMETLKEPLDTSSDSCFFCMQVAPVLEVAVAQDPSQIEKIRETADVICNMLPSNNQCHSFVTKYDAVVDSLRKGEQPKSICHDLRLCPMGSGSAMLDLAVPDMLAVQKRDEESTTCAYCSGVVTVLEHTLDQQPEQVNELREVTGHLCQLLPANDTCYSDLKIFDEAVVGLRSGKGPGEICQTLNLCTFVEERDESSGLVDFAGGDFLPTGCATCQQKTLLLASLIERPDSLATFEREISSVCRLIPGSGECELLLKHKDAIIDLLKKNEDVTAICTRIGQCPAVAKEEQEKSMSMGCLFCEFIADLVEHAKDRKKERKALSEVKATLETVCTILPPQARCDVLSSKFDELVSLMREGKSPSEACHAAALCDAEFVFLPASNSDEDPIVRSFEKALRGVGNVMEIE</sequence>
<evidence type="ECO:0000256" key="1">
    <source>
        <dbReference type="ARBA" id="ARBA00023157"/>
    </source>
</evidence>
<dbReference type="EMBL" id="JH598070">
    <property type="status" value="NOT_ANNOTATED_CDS"/>
    <property type="molecule type" value="Genomic_DNA"/>
</dbReference>
<dbReference type="InterPro" id="IPR008139">
    <property type="entry name" value="SaposinB_dom"/>
</dbReference>
<keyword evidence="6" id="KW-1185">Reference proteome</keyword>
<dbReference type="InterPro" id="IPR051428">
    <property type="entry name" value="Sphingo_Act-Surfact_Prot"/>
</dbReference>
<feature type="signal peptide" evidence="3">
    <location>
        <begin position="1"/>
        <end position="22"/>
    </location>
</feature>
<evidence type="ECO:0000313" key="5">
    <source>
        <dbReference type="EnsemblProtists" id="HpaP803317"/>
    </source>
</evidence>
<evidence type="ECO:0000259" key="4">
    <source>
        <dbReference type="PROSITE" id="PS50015"/>
    </source>
</evidence>
<accession>M4BAK7</accession>
<dbReference type="PANTHER" id="PTHR11480">
    <property type="entry name" value="SAPOSIN-RELATED"/>
    <property type="match status" value="1"/>
</dbReference>
<evidence type="ECO:0000256" key="2">
    <source>
        <dbReference type="ARBA" id="ARBA00023180"/>
    </source>
</evidence>
<dbReference type="Proteomes" id="UP000011713">
    <property type="component" value="Unassembled WGS sequence"/>
</dbReference>